<dbReference type="UniPathway" id="UPA00219"/>
<protein>
    <recommendedName>
        <fullName evidence="8">Dihydrofolate synthase/folylpolyglutamate synthase</fullName>
        <ecNumber evidence="6">6.3.2.12</ecNumber>
        <ecNumber evidence="7">6.3.2.17</ecNumber>
    </recommendedName>
    <alternativeName>
        <fullName evidence="15">Tetrahydrofolylpolyglutamate synthase</fullName>
    </alternativeName>
</protein>
<comment type="catalytic activity">
    <reaction evidence="16">
        <text>(6S)-5,6,7,8-tetrahydrofolyl-(gamma-L-Glu)(n) + L-glutamate + ATP = (6S)-5,6,7,8-tetrahydrofolyl-(gamma-L-Glu)(n+1) + ADP + phosphate + H(+)</text>
        <dbReference type="Rhea" id="RHEA:10580"/>
        <dbReference type="Rhea" id="RHEA-COMP:14738"/>
        <dbReference type="Rhea" id="RHEA-COMP:14740"/>
        <dbReference type="ChEBI" id="CHEBI:15378"/>
        <dbReference type="ChEBI" id="CHEBI:29985"/>
        <dbReference type="ChEBI" id="CHEBI:30616"/>
        <dbReference type="ChEBI" id="CHEBI:43474"/>
        <dbReference type="ChEBI" id="CHEBI:141005"/>
        <dbReference type="ChEBI" id="CHEBI:456216"/>
        <dbReference type="EC" id="6.3.2.17"/>
    </reaction>
</comment>
<feature type="domain" description="Mur ligase central" evidence="20">
    <location>
        <begin position="44"/>
        <end position="266"/>
    </location>
</feature>
<dbReference type="EMBL" id="FMXP01000010">
    <property type="protein sequence ID" value="SDB17582.1"/>
    <property type="molecule type" value="Genomic_DNA"/>
</dbReference>
<evidence type="ECO:0000256" key="2">
    <source>
        <dbReference type="ARBA" id="ARBA00004799"/>
    </source>
</evidence>
<evidence type="ECO:0000256" key="17">
    <source>
        <dbReference type="ARBA" id="ARBA00049161"/>
    </source>
</evidence>
<keyword evidence="22" id="KW-1185">Reference proteome</keyword>
<dbReference type="InterPro" id="IPR036615">
    <property type="entry name" value="Mur_ligase_C_dom_sf"/>
</dbReference>
<evidence type="ECO:0000256" key="8">
    <source>
        <dbReference type="ARBA" id="ARBA00019357"/>
    </source>
</evidence>
<comment type="subunit">
    <text evidence="5">Monomer.</text>
</comment>
<evidence type="ECO:0000256" key="4">
    <source>
        <dbReference type="ARBA" id="ARBA00008276"/>
    </source>
</evidence>
<dbReference type="Proteomes" id="UP000182508">
    <property type="component" value="Unassembled WGS sequence"/>
</dbReference>
<evidence type="ECO:0000313" key="21">
    <source>
        <dbReference type="EMBL" id="SDB17582.1"/>
    </source>
</evidence>
<comment type="similarity">
    <text evidence="4 18">Belongs to the folylpolyglutamate synthase family.</text>
</comment>
<dbReference type="SUPFAM" id="SSF53623">
    <property type="entry name" value="MurD-like peptide ligases, catalytic domain"/>
    <property type="match status" value="1"/>
</dbReference>
<gene>
    <name evidence="21" type="ORF">SAMN02910293_00886</name>
</gene>
<dbReference type="GO" id="GO:0046872">
    <property type="term" value="F:metal ion binding"/>
    <property type="evidence" value="ECO:0007669"/>
    <property type="project" value="UniProtKB-KW"/>
</dbReference>
<evidence type="ECO:0000256" key="9">
    <source>
        <dbReference type="ARBA" id="ARBA00022598"/>
    </source>
</evidence>
<reference evidence="21 22" key="1">
    <citation type="submission" date="2016-10" db="EMBL/GenBank/DDBJ databases">
        <authorList>
            <person name="de Groot N.N."/>
        </authorList>
    </citation>
    <scope>NUCLEOTIDE SEQUENCE [LARGE SCALE GENOMIC DNA]</scope>
    <source>
        <strain evidence="21 22">A-4</strain>
    </source>
</reference>
<evidence type="ECO:0000256" key="18">
    <source>
        <dbReference type="PIRNR" id="PIRNR001563"/>
    </source>
</evidence>
<evidence type="ECO:0000256" key="16">
    <source>
        <dbReference type="ARBA" id="ARBA00047493"/>
    </source>
</evidence>
<proteinExistence type="inferred from homology"/>
<dbReference type="EC" id="6.3.2.12" evidence="6"/>
<keyword evidence="9 18" id="KW-0436">Ligase</keyword>
<dbReference type="Gene3D" id="3.90.190.20">
    <property type="entry name" value="Mur ligase, C-terminal domain"/>
    <property type="match status" value="1"/>
</dbReference>
<dbReference type="EC" id="6.3.2.17" evidence="7"/>
<dbReference type="PANTHER" id="PTHR11136">
    <property type="entry name" value="FOLYLPOLYGLUTAMATE SYNTHASE-RELATED"/>
    <property type="match status" value="1"/>
</dbReference>
<keyword evidence="11 18" id="KW-0547">Nucleotide-binding</keyword>
<evidence type="ECO:0000259" key="20">
    <source>
        <dbReference type="Pfam" id="PF08245"/>
    </source>
</evidence>
<dbReference type="Pfam" id="PF02875">
    <property type="entry name" value="Mur_ligase_C"/>
    <property type="match status" value="1"/>
</dbReference>
<evidence type="ECO:0000256" key="5">
    <source>
        <dbReference type="ARBA" id="ARBA00011245"/>
    </source>
</evidence>
<dbReference type="Pfam" id="PF08245">
    <property type="entry name" value="Mur_ligase_M"/>
    <property type="match status" value="1"/>
</dbReference>
<dbReference type="RefSeq" id="WP_074485776.1">
    <property type="nucleotide sequence ID" value="NZ_FMXP01000010.1"/>
</dbReference>
<accession>A0A1G6BA94</accession>
<evidence type="ECO:0000256" key="3">
    <source>
        <dbReference type="ARBA" id="ARBA00005150"/>
    </source>
</evidence>
<evidence type="ECO:0000256" key="12">
    <source>
        <dbReference type="ARBA" id="ARBA00022840"/>
    </source>
</evidence>
<organism evidence="21 22">
    <name type="scientific">Streptococcus henryi</name>
    <dbReference type="NCBI Taxonomy" id="439219"/>
    <lineage>
        <taxon>Bacteria</taxon>
        <taxon>Bacillati</taxon>
        <taxon>Bacillota</taxon>
        <taxon>Bacilli</taxon>
        <taxon>Lactobacillales</taxon>
        <taxon>Streptococcaceae</taxon>
        <taxon>Streptococcus</taxon>
    </lineage>
</organism>
<keyword evidence="10" id="KW-0479">Metal-binding</keyword>
<evidence type="ECO:0000256" key="13">
    <source>
        <dbReference type="ARBA" id="ARBA00022842"/>
    </source>
</evidence>
<feature type="domain" description="Mur ligase C-terminal" evidence="19">
    <location>
        <begin position="294"/>
        <end position="401"/>
    </location>
</feature>
<evidence type="ECO:0000256" key="11">
    <source>
        <dbReference type="ARBA" id="ARBA00022741"/>
    </source>
</evidence>
<keyword evidence="12 18" id="KW-0067">ATP-binding</keyword>
<dbReference type="GO" id="GO:0008841">
    <property type="term" value="F:dihydrofolate synthase activity"/>
    <property type="evidence" value="ECO:0007669"/>
    <property type="project" value="UniProtKB-EC"/>
</dbReference>
<dbReference type="PIRSF" id="PIRSF001563">
    <property type="entry name" value="Folylpolyglu_synth"/>
    <property type="match status" value="1"/>
</dbReference>
<dbReference type="PANTHER" id="PTHR11136:SF0">
    <property type="entry name" value="DIHYDROFOLATE SYNTHETASE-RELATED"/>
    <property type="match status" value="1"/>
</dbReference>
<dbReference type="AlphaFoldDB" id="A0A1G6BA94"/>
<dbReference type="InterPro" id="IPR004101">
    <property type="entry name" value="Mur_ligase_C"/>
</dbReference>
<dbReference type="InterPro" id="IPR001645">
    <property type="entry name" value="Folylpolyglutamate_synth"/>
</dbReference>
<dbReference type="InterPro" id="IPR013221">
    <property type="entry name" value="Mur_ligase_cen"/>
</dbReference>
<dbReference type="GO" id="GO:0046656">
    <property type="term" value="P:folic acid biosynthetic process"/>
    <property type="evidence" value="ECO:0007669"/>
    <property type="project" value="UniProtKB-KW"/>
</dbReference>
<comment type="pathway">
    <text evidence="2">Cofactor biosynthesis; tetrahydrofolate biosynthesis; 7,8-dihydrofolate from 2-amino-4-hydroxy-6-hydroxymethyl-7,8-dihydropteridine diphosphate and 4-aminobenzoate: step 2/2.</text>
</comment>
<comment type="cofactor">
    <cofactor evidence="1">
        <name>Mg(2+)</name>
        <dbReference type="ChEBI" id="CHEBI:18420"/>
    </cofactor>
</comment>
<dbReference type="GO" id="GO:0005524">
    <property type="term" value="F:ATP binding"/>
    <property type="evidence" value="ECO:0007669"/>
    <property type="project" value="UniProtKB-KW"/>
</dbReference>
<dbReference type="GO" id="GO:0009252">
    <property type="term" value="P:peptidoglycan biosynthetic process"/>
    <property type="evidence" value="ECO:0007669"/>
    <property type="project" value="UniProtKB-UniPathway"/>
</dbReference>
<dbReference type="Gene3D" id="3.40.1190.10">
    <property type="entry name" value="Mur-like, catalytic domain"/>
    <property type="match status" value="1"/>
</dbReference>
<comment type="catalytic activity">
    <reaction evidence="17">
        <text>7,8-dihydropteroate + L-glutamate + ATP = 7,8-dihydrofolate + ADP + phosphate + H(+)</text>
        <dbReference type="Rhea" id="RHEA:23584"/>
        <dbReference type="ChEBI" id="CHEBI:15378"/>
        <dbReference type="ChEBI" id="CHEBI:17839"/>
        <dbReference type="ChEBI" id="CHEBI:29985"/>
        <dbReference type="ChEBI" id="CHEBI:30616"/>
        <dbReference type="ChEBI" id="CHEBI:43474"/>
        <dbReference type="ChEBI" id="CHEBI:57451"/>
        <dbReference type="ChEBI" id="CHEBI:456216"/>
        <dbReference type="EC" id="6.3.2.12"/>
    </reaction>
</comment>
<dbReference type="GO" id="GO:0005737">
    <property type="term" value="C:cytoplasm"/>
    <property type="evidence" value="ECO:0007669"/>
    <property type="project" value="TreeGrafter"/>
</dbReference>
<evidence type="ECO:0000256" key="15">
    <source>
        <dbReference type="ARBA" id="ARBA00030592"/>
    </source>
</evidence>
<dbReference type="SUPFAM" id="SSF53244">
    <property type="entry name" value="MurD-like peptide ligases, peptide-binding domain"/>
    <property type="match status" value="1"/>
</dbReference>
<evidence type="ECO:0000256" key="14">
    <source>
        <dbReference type="ARBA" id="ARBA00022909"/>
    </source>
</evidence>
<keyword evidence="14" id="KW-0289">Folate biosynthesis</keyword>
<evidence type="ECO:0000259" key="19">
    <source>
        <dbReference type="Pfam" id="PF02875"/>
    </source>
</evidence>
<dbReference type="NCBIfam" id="TIGR01499">
    <property type="entry name" value="folC"/>
    <property type="match status" value="1"/>
</dbReference>
<keyword evidence="13" id="KW-0460">Magnesium</keyword>
<sequence>MNYQDCLDWVHGRLKFGIKPGLERMAWMLNQLGNPQEKIAAVHVVGTNGKGSTTSYLQHIFSHAGYEVGTFTSPYIVDFRERISLNGQMISERDFISLVERVKPVVERMPQETDLEPATEFETITVLMFEYFGHQHPVDLAIIEAGMGGRDDATNVFKALAVVCPSIGLDHQAILGQTYGQIAEQKVGVLKEGVPLIYASEREDVASIFDDKAVQTSSQSYRLGRDFSVSSHESGFTFEDSKAELQAIKLSMQGQHQINNASLAIKTALLLSKNYPKLNENSIRKGLLETKWAGRTEMMASNVMIDGAHNNESISALVDVLKTYSGRKIHILMAAIDTKPVDSMLEILEQLAPVKVTSFDYPNAIKLEAYPQGYERVGDWKAWLSKIAYDSQDDFYVITGSLYFISQVRQALLSRQQN</sequence>
<dbReference type="eggNOG" id="COG0285">
    <property type="taxonomic scope" value="Bacteria"/>
</dbReference>
<dbReference type="InterPro" id="IPR036565">
    <property type="entry name" value="Mur-like_cat_sf"/>
</dbReference>
<evidence type="ECO:0000313" key="22">
    <source>
        <dbReference type="Proteomes" id="UP000182508"/>
    </source>
</evidence>
<evidence type="ECO:0000256" key="6">
    <source>
        <dbReference type="ARBA" id="ARBA00013023"/>
    </source>
</evidence>
<name>A0A1G6BA94_9STRE</name>
<evidence type="ECO:0000256" key="1">
    <source>
        <dbReference type="ARBA" id="ARBA00001946"/>
    </source>
</evidence>
<comment type="pathway">
    <text evidence="3">Cofactor biosynthesis; tetrahydrofolylpolyglutamate biosynthesis.</text>
</comment>
<evidence type="ECO:0000256" key="10">
    <source>
        <dbReference type="ARBA" id="ARBA00022723"/>
    </source>
</evidence>
<dbReference type="FunFam" id="3.40.1190.10:FF:000004">
    <property type="entry name" value="Dihydrofolate synthase/folylpolyglutamate synthase"/>
    <property type="match status" value="1"/>
</dbReference>
<dbReference type="GO" id="GO:0004326">
    <property type="term" value="F:tetrahydrofolylpolyglutamate synthase activity"/>
    <property type="evidence" value="ECO:0007669"/>
    <property type="project" value="UniProtKB-EC"/>
</dbReference>
<evidence type="ECO:0000256" key="7">
    <source>
        <dbReference type="ARBA" id="ARBA00013025"/>
    </source>
</evidence>
<dbReference type="STRING" id="439219.SAMN02910293_00886"/>